<accession>A0A8D8SFE2</accession>
<organism evidence="1">
    <name type="scientific">Cacopsylla melanoneura</name>
    <dbReference type="NCBI Taxonomy" id="428564"/>
    <lineage>
        <taxon>Eukaryota</taxon>
        <taxon>Metazoa</taxon>
        <taxon>Ecdysozoa</taxon>
        <taxon>Arthropoda</taxon>
        <taxon>Hexapoda</taxon>
        <taxon>Insecta</taxon>
        <taxon>Pterygota</taxon>
        <taxon>Neoptera</taxon>
        <taxon>Paraneoptera</taxon>
        <taxon>Hemiptera</taxon>
        <taxon>Sternorrhyncha</taxon>
        <taxon>Psylloidea</taxon>
        <taxon>Psyllidae</taxon>
        <taxon>Psyllinae</taxon>
        <taxon>Cacopsylla</taxon>
    </lineage>
</organism>
<proteinExistence type="predicted"/>
<dbReference type="EMBL" id="HBUF01212579">
    <property type="protein sequence ID" value="CAG6666011.1"/>
    <property type="molecule type" value="Transcribed_RNA"/>
</dbReference>
<protein>
    <submittedName>
        <fullName evidence="1">Uncharacterized protein</fullName>
    </submittedName>
</protein>
<evidence type="ECO:0000313" key="1">
    <source>
        <dbReference type="EMBL" id="CAG6666011.1"/>
    </source>
</evidence>
<dbReference type="AlphaFoldDB" id="A0A8D8SFE2"/>
<sequence length="104" mass="12344">MFKETVINWERYLPLHLKRLWVQFPLVANISCGRGSFSLPVFLFPSLSGTIRPSDSFFFSREEKSLNKIEMLIGYRIRASERVYKKLYFSLESLLSTLLRTFRK</sequence>
<name>A0A8D8SFE2_9HEMI</name>
<reference evidence="1" key="1">
    <citation type="submission" date="2021-05" db="EMBL/GenBank/DDBJ databases">
        <authorList>
            <person name="Alioto T."/>
            <person name="Alioto T."/>
            <person name="Gomez Garrido J."/>
        </authorList>
    </citation>
    <scope>NUCLEOTIDE SEQUENCE</scope>
</reference>